<name>A0A9D5AGS8_PEA</name>
<evidence type="ECO:0000313" key="2">
    <source>
        <dbReference type="EMBL" id="KAI5411157.1"/>
    </source>
</evidence>
<dbReference type="Pfam" id="PF13966">
    <property type="entry name" value="zf-RVT"/>
    <property type="match status" value="1"/>
</dbReference>
<keyword evidence="3" id="KW-1185">Reference proteome</keyword>
<proteinExistence type="predicted"/>
<dbReference type="EMBL" id="JAMSHJ010000005">
    <property type="protein sequence ID" value="KAI5411157.1"/>
    <property type="molecule type" value="Genomic_DNA"/>
</dbReference>
<accession>A0A9D5AGS8</accession>
<dbReference type="InterPro" id="IPR026960">
    <property type="entry name" value="RVT-Znf"/>
</dbReference>
<feature type="domain" description="Reverse transcriptase zinc-binding" evidence="1">
    <location>
        <begin position="1"/>
        <end position="66"/>
    </location>
</feature>
<dbReference type="Gramene" id="Psat05G0633800-T1">
    <property type="protein sequence ID" value="KAI5411157.1"/>
    <property type="gene ID" value="KIW84_056338"/>
</dbReference>
<sequence length="102" mass="11884">MWEVKAPSKVKIFTWRLLLDRLPIRVQLIKKSIIPSSEANLCIFCAINDEDTFHFLFQCTFSVFVWQQVYTWLDRAPLVGLDQADHLLKTYNLLKGSPGNNK</sequence>
<comment type="caution">
    <text evidence="2">The sequence shown here is derived from an EMBL/GenBank/DDBJ whole genome shotgun (WGS) entry which is preliminary data.</text>
</comment>
<gene>
    <name evidence="2" type="ORF">KIW84_056338</name>
</gene>
<evidence type="ECO:0000259" key="1">
    <source>
        <dbReference type="Pfam" id="PF13966"/>
    </source>
</evidence>
<reference evidence="2 3" key="1">
    <citation type="journal article" date="2022" name="Nat. Genet.">
        <title>Improved pea reference genome and pan-genome highlight genomic features and evolutionary characteristics.</title>
        <authorList>
            <person name="Yang T."/>
            <person name="Liu R."/>
            <person name="Luo Y."/>
            <person name="Hu S."/>
            <person name="Wang D."/>
            <person name="Wang C."/>
            <person name="Pandey M.K."/>
            <person name="Ge S."/>
            <person name="Xu Q."/>
            <person name="Li N."/>
            <person name="Li G."/>
            <person name="Huang Y."/>
            <person name="Saxena R.K."/>
            <person name="Ji Y."/>
            <person name="Li M."/>
            <person name="Yan X."/>
            <person name="He Y."/>
            <person name="Liu Y."/>
            <person name="Wang X."/>
            <person name="Xiang C."/>
            <person name="Varshney R.K."/>
            <person name="Ding H."/>
            <person name="Gao S."/>
            <person name="Zong X."/>
        </authorList>
    </citation>
    <scope>NUCLEOTIDE SEQUENCE [LARGE SCALE GENOMIC DNA]</scope>
    <source>
        <strain evidence="2 3">cv. Zhongwan 6</strain>
    </source>
</reference>
<protein>
    <recommendedName>
        <fullName evidence="1">Reverse transcriptase zinc-binding domain-containing protein</fullName>
    </recommendedName>
</protein>
<evidence type="ECO:0000313" key="3">
    <source>
        <dbReference type="Proteomes" id="UP001058974"/>
    </source>
</evidence>
<dbReference type="Proteomes" id="UP001058974">
    <property type="component" value="Chromosome 5"/>
</dbReference>
<organism evidence="2 3">
    <name type="scientific">Pisum sativum</name>
    <name type="common">Garden pea</name>
    <name type="synonym">Lathyrus oleraceus</name>
    <dbReference type="NCBI Taxonomy" id="3888"/>
    <lineage>
        <taxon>Eukaryota</taxon>
        <taxon>Viridiplantae</taxon>
        <taxon>Streptophyta</taxon>
        <taxon>Embryophyta</taxon>
        <taxon>Tracheophyta</taxon>
        <taxon>Spermatophyta</taxon>
        <taxon>Magnoliopsida</taxon>
        <taxon>eudicotyledons</taxon>
        <taxon>Gunneridae</taxon>
        <taxon>Pentapetalae</taxon>
        <taxon>rosids</taxon>
        <taxon>fabids</taxon>
        <taxon>Fabales</taxon>
        <taxon>Fabaceae</taxon>
        <taxon>Papilionoideae</taxon>
        <taxon>50 kb inversion clade</taxon>
        <taxon>NPAAA clade</taxon>
        <taxon>Hologalegina</taxon>
        <taxon>IRL clade</taxon>
        <taxon>Fabeae</taxon>
        <taxon>Lathyrus</taxon>
    </lineage>
</organism>
<dbReference type="AlphaFoldDB" id="A0A9D5AGS8"/>